<proteinExistence type="predicted"/>
<dbReference type="AlphaFoldDB" id="A0A087E8B0"/>
<accession>A0A087E8B0</accession>
<comment type="caution">
    <text evidence="2">The sequence shown here is derived from an EMBL/GenBank/DDBJ whole genome shotgun (WGS) entry which is preliminary data.</text>
</comment>
<gene>
    <name evidence="2" type="ORF">THER5_1837</name>
</gene>
<name>A0A087E8B0_9BIFI</name>
<organism evidence="2 3">
    <name type="scientific">Bifidobacterium thermacidophilum subsp. thermacidophilum</name>
    <dbReference type="NCBI Taxonomy" id="79262"/>
    <lineage>
        <taxon>Bacteria</taxon>
        <taxon>Bacillati</taxon>
        <taxon>Actinomycetota</taxon>
        <taxon>Actinomycetes</taxon>
        <taxon>Bifidobacteriales</taxon>
        <taxon>Bifidobacteriaceae</taxon>
        <taxon>Bifidobacterium</taxon>
    </lineage>
</organism>
<protein>
    <submittedName>
        <fullName evidence="2">Uncharacterized protein</fullName>
    </submittedName>
</protein>
<sequence>MDYVHHVSDVPVALYPADDQFDLVVSRLDPRVVHVPADRVRDVLLVAFDFDVRFLERRNPFNRYSRYGFGSSAFQPRAPAILPACSRAARKRSLRASSSASITHSMTWNGQTQRSHPCVDPSTQSVI</sequence>
<evidence type="ECO:0000256" key="1">
    <source>
        <dbReference type="SAM" id="MobiDB-lite"/>
    </source>
</evidence>
<evidence type="ECO:0000313" key="2">
    <source>
        <dbReference type="EMBL" id="KFJ04011.1"/>
    </source>
</evidence>
<feature type="compositionally biased region" description="Polar residues" evidence="1">
    <location>
        <begin position="102"/>
        <end position="127"/>
    </location>
</feature>
<dbReference type="EMBL" id="JGZT01000004">
    <property type="protein sequence ID" value="KFJ04011.1"/>
    <property type="molecule type" value="Genomic_DNA"/>
</dbReference>
<reference evidence="2 3" key="1">
    <citation type="submission" date="2014-03" db="EMBL/GenBank/DDBJ databases">
        <title>Genomics of Bifidobacteria.</title>
        <authorList>
            <person name="Ventura M."/>
            <person name="Milani C."/>
            <person name="Lugli G.A."/>
        </authorList>
    </citation>
    <scope>NUCLEOTIDE SEQUENCE [LARGE SCALE GENOMIC DNA]</scope>
    <source>
        <strain evidence="2 3">LMG 21395</strain>
    </source>
</reference>
<dbReference type="Proteomes" id="UP000029003">
    <property type="component" value="Unassembled WGS sequence"/>
</dbReference>
<feature type="region of interest" description="Disordered" evidence="1">
    <location>
        <begin position="97"/>
        <end position="127"/>
    </location>
</feature>
<evidence type="ECO:0000313" key="3">
    <source>
        <dbReference type="Proteomes" id="UP000029003"/>
    </source>
</evidence>